<protein>
    <submittedName>
        <fullName evidence="2">T9SS C-terminal target domain-containing protein</fullName>
    </submittedName>
</protein>
<evidence type="ECO:0000259" key="1">
    <source>
        <dbReference type="Pfam" id="PF18962"/>
    </source>
</evidence>
<dbReference type="NCBIfam" id="TIGR04183">
    <property type="entry name" value="Por_Secre_tail"/>
    <property type="match status" value="1"/>
</dbReference>
<accession>A0A399S6P9</accession>
<sequence length="376" mass="41855">MHPHAAAWPIPLCQCQFRHPDLFFYSLTHPAMKNFTYHKYLFLLVFLFLGASQAQAQYYGPSRCFYEGDCFRLEYEAVLQDPLNPDDLIVVVSATPSTVAACSNVQTFTFTPVGGSAITYSRARLLADPIVQLSVDSELFLATPNVLVSTVSVITIRTPFFTFNFPFLSNAIALQAGLDSGDPCVSITPLPVELASFTGAATANGITLEWSTASEDNNSHFEIERSPDGKAFEQIGLVQGHGNSSVMLYYTHQDKRPKPGTNYYRLRQVDFDGQFEYSKIIAVNASESMAQELQVILAPNPCQNGDCDISLLNPNQQQEIQLQLQDLSGKVIFEQTVTDQNSELRLTKQQLQQLRGMYLLSAKAGQKTVRQRIILE</sequence>
<gene>
    <name evidence="2" type="ORF">D1627_08870</name>
</gene>
<feature type="domain" description="Secretion system C-terminal sorting" evidence="1">
    <location>
        <begin position="299"/>
        <end position="374"/>
    </location>
</feature>
<organism evidence="2 3">
    <name type="scientific">Pontibacter oryzae</name>
    <dbReference type="NCBI Taxonomy" id="2304593"/>
    <lineage>
        <taxon>Bacteria</taxon>
        <taxon>Pseudomonadati</taxon>
        <taxon>Bacteroidota</taxon>
        <taxon>Cytophagia</taxon>
        <taxon>Cytophagales</taxon>
        <taxon>Hymenobacteraceae</taxon>
        <taxon>Pontibacter</taxon>
    </lineage>
</organism>
<dbReference type="EMBL" id="QWGE01000003">
    <property type="protein sequence ID" value="RIJ37245.1"/>
    <property type="molecule type" value="Genomic_DNA"/>
</dbReference>
<reference evidence="3" key="1">
    <citation type="submission" date="2018-08" db="EMBL/GenBank/DDBJ databases">
        <title>Mucilaginibacter sp. MYSH2.</title>
        <authorList>
            <person name="Seo T."/>
        </authorList>
    </citation>
    <scope>NUCLEOTIDE SEQUENCE [LARGE SCALE GENOMIC DNA]</scope>
    <source>
        <strain evidence="3">KIRAN</strain>
    </source>
</reference>
<evidence type="ECO:0000313" key="3">
    <source>
        <dbReference type="Proteomes" id="UP000266005"/>
    </source>
</evidence>
<dbReference type="Proteomes" id="UP000266005">
    <property type="component" value="Unassembled WGS sequence"/>
</dbReference>
<dbReference type="InterPro" id="IPR013783">
    <property type="entry name" value="Ig-like_fold"/>
</dbReference>
<dbReference type="Pfam" id="PF18962">
    <property type="entry name" value="Por_Secre_tail"/>
    <property type="match status" value="1"/>
</dbReference>
<dbReference type="InterPro" id="IPR026444">
    <property type="entry name" value="Secre_tail"/>
</dbReference>
<dbReference type="Gene3D" id="2.60.40.10">
    <property type="entry name" value="Immunoglobulins"/>
    <property type="match status" value="1"/>
</dbReference>
<comment type="caution">
    <text evidence="2">The sequence shown here is derived from an EMBL/GenBank/DDBJ whole genome shotgun (WGS) entry which is preliminary data.</text>
</comment>
<keyword evidence="3" id="KW-1185">Reference proteome</keyword>
<proteinExistence type="predicted"/>
<dbReference type="AlphaFoldDB" id="A0A399S6P9"/>
<name>A0A399S6P9_9BACT</name>
<evidence type="ECO:0000313" key="2">
    <source>
        <dbReference type="EMBL" id="RIJ37245.1"/>
    </source>
</evidence>